<accession>A0A5N5SKB6</accession>
<gene>
    <name evidence="3" type="ORF">Anas_12039</name>
</gene>
<dbReference type="AlphaFoldDB" id="A0A5N5SKB6"/>
<dbReference type="EMBL" id="SEYY01023968">
    <property type="protein sequence ID" value="KAB7494493.1"/>
    <property type="molecule type" value="Genomic_DNA"/>
</dbReference>
<keyword evidence="1" id="KW-1133">Transmembrane helix</keyword>
<comment type="caution">
    <text evidence="3">The sequence shown here is derived from an EMBL/GenBank/DDBJ whole genome shotgun (WGS) entry which is preliminary data.</text>
</comment>
<feature type="chain" id="PRO_5024288809" description="Protein sleepless" evidence="2">
    <location>
        <begin position="21"/>
        <end position="167"/>
    </location>
</feature>
<dbReference type="OrthoDB" id="6365664at2759"/>
<protein>
    <recommendedName>
        <fullName evidence="5">Protein sleepless</fullName>
    </recommendedName>
</protein>
<sequence>MKSSVLLLLTLGWKLQLGSAIKCVQCSDDDSTSRVDDVGGQIYQNASTYNCFEVPPPAKPCSADMTSCIVMLTYKPSREVNRKPINIVRTCSPRDLGFDCRLGHPDKSTLSIEICHQTCYSDGCNGASSTLTIIKSNFSNCYFYYCILLYYFCFYCSAPDVFSIFSY</sequence>
<feature type="signal peptide" evidence="2">
    <location>
        <begin position="1"/>
        <end position="20"/>
    </location>
</feature>
<evidence type="ECO:0000256" key="2">
    <source>
        <dbReference type="SAM" id="SignalP"/>
    </source>
</evidence>
<name>A0A5N5SKB6_9CRUS</name>
<evidence type="ECO:0008006" key="5">
    <source>
        <dbReference type="Google" id="ProtNLM"/>
    </source>
</evidence>
<reference evidence="3 4" key="1">
    <citation type="journal article" date="2019" name="PLoS Biol.">
        <title>Sex chromosomes control vertical transmission of feminizing Wolbachia symbionts in an isopod.</title>
        <authorList>
            <person name="Becking T."/>
            <person name="Chebbi M.A."/>
            <person name="Giraud I."/>
            <person name="Moumen B."/>
            <person name="Laverre T."/>
            <person name="Caubet Y."/>
            <person name="Peccoud J."/>
            <person name="Gilbert C."/>
            <person name="Cordaux R."/>
        </authorList>
    </citation>
    <scope>NUCLEOTIDE SEQUENCE [LARGE SCALE GENOMIC DNA]</scope>
    <source>
        <strain evidence="3">ANa2</strain>
        <tissue evidence="3">Whole body excluding digestive tract and cuticle</tissue>
    </source>
</reference>
<evidence type="ECO:0000256" key="1">
    <source>
        <dbReference type="SAM" id="Phobius"/>
    </source>
</evidence>
<proteinExistence type="predicted"/>
<keyword evidence="1" id="KW-0812">Transmembrane</keyword>
<organism evidence="3 4">
    <name type="scientific">Armadillidium nasatum</name>
    <dbReference type="NCBI Taxonomy" id="96803"/>
    <lineage>
        <taxon>Eukaryota</taxon>
        <taxon>Metazoa</taxon>
        <taxon>Ecdysozoa</taxon>
        <taxon>Arthropoda</taxon>
        <taxon>Crustacea</taxon>
        <taxon>Multicrustacea</taxon>
        <taxon>Malacostraca</taxon>
        <taxon>Eumalacostraca</taxon>
        <taxon>Peracarida</taxon>
        <taxon>Isopoda</taxon>
        <taxon>Oniscidea</taxon>
        <taxon>Crinocheta</taxon>
        <taxon>Armadillidiidae</taxon>
        <taxon>Armadillidium</taxon>
    </lineage>
</organism>
<feature type="transmembrane region" description="Helical" evidence="1">
    <location>
        <begin position="142"/>
        <end position="165"/>
    </location>
</feature>
<keyword evidence="1" id="KW-0472">Membrane</keyword>
<evidence type="ECO:0000313" key="4">
    <source>
        <dbReference type="Proteomes" id="UP000326759"/>
    </source>
</evidence>
<evidence type="ECO:0000313" key="3">
    <source>
        <dbReference type="EMBL" id="KAB7494493.1"/>
    </source>
</evidence>
<keyword evidence="4" id="KW-1185">Reference proteome</keyword>
<keyword evidence="2" id="KW-0732">Signal</keyword>
<dbReference type="Proteomes" id="UP000326759">
    <property type="component" value="Unassembled WGS sequence"/>
</dbReference>